<dbReference type="Pfam" id="PF01717">
    <property type="entry name" value="Meth_synt_2"/>
    <property type="match status" value="1"/>
</dbReference>
<name>A0A9X3D467_9ACTN</name>
<dbReference type="GO" id="GO:0009086">
    <property type="term" value="P:methionine biosynthetic process"/>
    <property type="evidence" value="ECO:0007669"/>
    <property type="project" value="InterPro"/>
</dbReference>
<reference evidence="2" key="1">
    <citation type="submission" date="2022-10" db="EMBL/GenBank/DDBJ databases">
        <title>WGS of marine actinomycetes from Thailand.</title>
        <authorList>
            <person name="Thawai C."/>
        </authorList>
    </citation>
    <scope>NUCLEOTIDE SEQUENCE</scope>
    <source>
        <strain evidence="2">SW21</strain>
    </source>
</reference>
<dbReference type="InterPro" id="IPR038071">
    <property type="entry name" value="UROD/MetE-like_sf"/>
</dbReference>
<evidence type="ECO:0000259" key="1">
    <source>
        <dbReference type="Pfam" id="PF01717"/>
    </source>
</evidence>
<dbReference type="GO" id="GO:0003871">
    <property type="term" value="F:5-methyltetrahydropteroyltriglutamate-homocysteine S-methyltransferase activity"/>
    <property type="evidence" value="ECO:0007669"/>
    <property type="project" value="InterPro"/>
</dbReference>
<dbReference type="GO" id="GO:0008270">
    <property type="term" value="F:zinc ion binding"/>
    <property type="evidence" value="ECO:0007669"/>
    <property type="project" value="InterPro"/>
</dbReference>
<dbReference type="Proteomes" id="UP001143347">
    <property type="component" value="Unassembled WGS sequence"/>
</dbReference>
<evidence type="ECO:0000313" key="3">
    <source>
        <dbReference type="Proteomes" id="UP001143347"/>
    </source>
</evidence>
<evidence type="ECO:0000313" key="2">
    <source>
        <dbReference type="EMBL" id="MCX2964688.1"/>
    </source>
</evidence>
<protein>
    <submittedName>
        <fullName evidence="2">Vitamin-B12 independent methionine synthase</fullName>
    </submittedName>
</protein>
<dbReference type="SUPFAM" id="SSF51726">
    <property type="entry name" value="UROD/MetE-like"/>
    <property type="match status" value="1"/>
</dbReference>
<proteinExistence type="predicted"/>
<dbReference type="RefSeq" id="WP_266061712.1">
    <property type="nucleotide sequence ID" value="NZ_JAPKFM010000010.1"/>
</dbReference>
<feature type="domain" description="Cobalamin-independent methionine synthase MetE C-terminal/archaeal" evidence="1">
    <location>
        <begin position="14"/>
        <end position="325"/>
    </location>
</feature>
<dbReference type="InterPro" id="IPR002629">
    <property type="entry name" value="Met_Synth_C/arc"/>
</dbReference>
<comment type="caution">
    <text evidence="2">The sequence shown here is derived from an EMBL/GenBank/DDBJ whole genome shotgun (WGS) entry which is preliminary data.</text>
</comment>
<dbReference type="Gene3D" id="3.20.20.210">
    <property type="match status" value="1"/>
</dbReference>
<gene>
    <name evidence="2" type="ORF">OSB52_11350</name>
</gene>
<accession>A0A9X3D467</accession>
<dbReference type="AlphaFoldDB" id="A0A9X3D467"/>
<sequence length="340" mass="35374">MNAAERIQLGGTGTGIGSMPGTDAREAAAVVNGELDLAHLVELPARGVGADMIGRMAAVLVDLPMDADTWGYRLGSRGAGSARRARDHLQADLDAVEEIWDAAGFIGTSRPFKIQVCGPFTLSASVELPSGHKVLRDRGAWRDVVASTAEGTRELVGEVTRRLGAEIIVQLDEPMVGQVIDGAVVPLTRFDTIPAVPVVEVVDALRGLIDVVDCPAIVHSCAAPRWDLITRMPGVGWSLDVTSVTSDDLDGLGMLLDRGDMLVAGVVPGTGGDRRVRAETVATRLATLVDRIGLPRKVLSDSVVVSPTCGLAGAEPGWAKAALGVCAATGELLGTDPEAL</sequence>
<keyword evidence="3" id="KW-1185">Reference proteome</keyword>
<organism evidence="2 3">
    <name type="scientific">Gordonia aquimaris</name>
    <dbReference type="NCBI Taxonomy" id="2984863"/>
    <lineage>
        <taxon>Bacteria</taxon>
        <taxon>Bacillati</taxon>
        <taxon>Actinomycetota</taxon>
        <taxon>Actinomycetes</taxon>
        <taxon>Mycobacteriales</taxon>
        <taxon>Gordoniaceae</taxon>
        <taxon>Gordonia</taxon>
    </lineage>
</organism>
<dbReference type="EMBL" id="JAPKFM010000010">
    <property type="protein sequence ID" value="MCX2964688.1"/>
    <property type="molecule type" value="Genomic_DNA"/>
</dbReference>